<dbReference type="Gene3D" id="3.30.50.10">
    <property type="entry name" value="Erythroid Transcription Factor GATA-1, subunit A"/>
    <property type="match status" value="1"/>
</dbReference>
<feature type="compositionally biased region" description="Polar residues" evidence="10">
    <location>
        <begin position="880"/>
        <end position="901"/>
    </location>
</feature>
<feature type="compositionally biased region" description="Polar residues" evidence="10">
    <location>
        <begin position="327"/>
        <end position="339"/>
    </location>
</feature>
<feature type="domain" description="GATA-type" evidence="11">
    <location>
        <begin position="686"/>
        <end position="739"/>
    </location>
</feature>
<feature type="compositionally biased region" description="Low complexity" evidence="10">
    <location>
        <begin position="903"/>
        <end position="918"/>
    </location>
</feature>
<feature type="region of interest" description="Disordered" evidence="10">
    <location>
        <begin position="844"/>
        <end position="960"/>
    </location>
</feature>
<evidence type="ECO:0000256" key="9">
    <source>
        <dbReference type="PROSITE-ProRule" id="PRU00094"/>
    </source>
</evidence>
<dbReference type="SMART" id="SM00401">
    <property type="entry name" value="ZnF_GATA"/>
    <property type="match status" value="1"/>
</dbReference>
<dbReference type="GO" id="GO:0000978">
    <property type="term" value="F:RNA polymerase II cis-regulatory region sequence-specific DNA binding"/>
    <property type="evidence" value="ECO:0007669"/>
    <property type="project" value="TreeGrafter"/>
</dbReference>
<feature type="compositionally biased region" description="Low complexity" evidence="10">
    <location>
        <begin position="597"/>
        <end position="612"/>
    </location>
</feature>
<dbReference type="GO" id="GO:0005634">
    <property type="term" value="C:nucleus"/>
    <property type="evidence" value="ECO:0007669"/>
    <property type="project" value="UniProtKB-SubCell"/>
</dbReference>
<evidence type="ECO:0000256" key="4">
    <source>
        <dbReference type="ARBA" id="ARBA00022833"/>
    </source>
</evidence>
<dbReference type="Proteomes" id="UP001301958">
    <property type="component" value="Unassembled WGS sequence"/>
</dbReference>
<name>A0AAN7H7J4_9PEZI</name>
<dbReference type="PROSITE" id="PS50114">
    <property type="entry name" value="GATA_ZN_FINGER_2"/>
    <property type="match status" value="1"/>
</dbReference>
<protein>
    <submittedName>
        <fullName evidence="12">Nitrogen catabolic enzyme regulatory protein area</fullName>
    </submittedName>
</protein>
<feature type="compositionally biased region" description="Polar residues" evidence="10">
    <location>
        <begin position="535"/>
        <end position="551"/>
    </location>
</feature>
<feature type="compositionally biased region" description="Low complexity" evidence="10">
    <location>
        <begin position="851"/>
        <end position="868"/>
    </location>
</feature>
<dbReference type="PRINTS" id="PR00619">
    <property type="entry name" value="GATAZNFINGER"/>
</dbReference>
<dbReference type="PROSITE" id="PS00344">
    <property type="entry name" value="GATA_ZN_FINGER_1"/>
    <property type="match status" value="1"/>
</dbReference>
<evidence type="ECO:0000259" key="11">
    <source>
        <dbReference type="PROSITE" id="PS50114"/>
    </source>
</evidence>
<evidence type="ECO:0000256" key="2">
    <source>
        <dbReference type="ARBA" id="ARBA00022723"/>
    </source>
</evidence>
<reference evidence="12" key="1">
    <citation type="journal article" date="2023" name="Mol. Phylogenet. Evol.">
        <title>Genome-scale phylogeny and comparative genomics of the fungal order Sordariales.</title>
        <authorList>
            <person name="Hensen N."/>
            <person name="Bonometti L."/>
            <person name="Westerberg I."/>
            <person name="Brannstrom I.O."/>
            <person name="Guillou S."/>
            <person name="Cros-Aarteil S."/>
            <person name="Calhoun S."/>
            <person name="Haridas S."/>
            <person name="Kuo A."/>
            <person name="Mondo S."/>
            <person name="Pangilinan J."/>
            <person name="Riley R."/>
            <person name="LaButti K."/>
            <person name="Andreopoulos B."/>
            <person name="Lipzen A."/>
            <person name="Chen C."/>
            <person name="Yan M."/>
            <person name="Daum C."/>
            <person name="Ng V."/>
            <person name="Clum A."/>
            <person name="Steindorff A."/>
            <person name="Ohm R.A."/>
            <person name="Martin F."/>
            <person name="Silar P."/>
            <person name="Natvig D.O."/>
            <person name="Lalanne C."/>
            <person name="Gautier V."/>
            <person name="Ament-Velasquez S.L."/>
            <person name="Kruys A."/>
            <person name="Hutchinson M.I."/>
            <person name="Powell A.J."/>
            <person name="Barry K."/>
            <person name="Miller A.N."/>
            <person name="Grigoriev I.V."/>
            <person name="Debuchy R."/>
            <person name="Gladieux P."/>
            <person name="Hiltunen Thoren M."/>
            <person name="Johannesson H."/>
        </authorList>
    </citation>
    <scope>NUCLEOTIDE SEQUENCE</scope>
    <source>
        <strain evidence="12">CBS 990.96</strain>
    </source>
</reference>
<dbReference type="FunFam" id="3.30.50.10:FF:000007">
    <property type="entry name" value="Nitrogen regulatory AreA, N-terminal"/>
    <property type="match status" value="1"/>
</dbReference>
<comment type="caution">
    <text evidence="12">The sequence shown here is derived from an EMBL/GenBank/DDBJ whole genome shotgun (WGS) entry which is preliminary data.</text>
</comment>
<keyword evidence="6" id="KW-0534">Nitrate assimilation</keyword>
<feature type="region of interest" description="Disordered" evidence="10">
    <location>
        <begin position="559"/>
        <end position="687"/>
    </location>
</feature>
<keyword evidence="2" id="KW-0479">Metal-binding</keyword>
<feature type="compositionally biased region" description="Polar residues" evidence="10">
    <location>
        <begin position="939"/>
        <end position="949"/>
    </location>
</feature>
<evidence type="ECO:0000256" key="1">
    <source>
        <dbReference type="ARBA" id="ARBA00004123"/>
    </source>
</evidence>
<comment type="subcellular location">
    <subcellularLocation>
        <location evidence="1">Nucleus</location>
    </subcellularLocation>
</comment>
<dbReference type="InterPro" id="IPR000679">
    <property type="entry name" value="Znf_GATA"/>
</dbReference>
<dbReference type="InterPro" id="IPR013860">
    <property type="entry name" value="AreA_GATA"/>
</dbReference>
<accession>A0AAN7H7J4</accession>
<dbReference type="Pfam" id="PF00320">
    <property type="entry name" value="GATA"/>
    <property type="match status" value="1"/>
</dbReference>
<feature type="compositionally biased region" description="Low complexity" evidence="10">
    <location>
        <begin position="638"/>
        <end position="659"/>
    </location>
</feature>
<feature type="compositionally biased region" description="Low complexity" evidence="10">
    <location>
        <begin position="675"/>
        <end position="687"/>
    </location>
</feature>
<evidence type="ECO:0000256" key="3">
    <source>
        <dbReference type="ARBA" id="ARBA00022771"/>
    </source>
</evidence>
<gene>
    <name evidence="12" type="ORF">QBC38DRAFT_531657</name>
</gene>
<dbReference type="GO" id="GO:0000981">
    <property type="term" value="F:DNA-binding transcription factor activity, RNA polymerase II-specific"/>
    <property type="evidence" value="ECO:0007669"/>
    <property type="project" value="TreeGrafter"/>
</dbReference>
<organism evidence="12 13">
    <name type="scientific">Podospora fimiseda</name>
    <dbReference type="NCBI Taxonomy" id="252190"/>
    <lineage>
        <taxon>Eukaryota</taxon>
        <taxon>Fungi</taxon>
        <taxon>Dikarya</taxon>
        <taxon>Ascomycota</taxon>
        <taxon>Pezizomycotina</taxon>
        <taxon>Sordariomycetes</taxon>
        <taxon>Sordariomycetidae</taxon>
        <taxon>Sordariales</taxon>
        <taxon>Podosporaceae</taxon>
        <taxon>Podospora</taxon>
    </lineage>
</organism>
<evidence type="ECO:0000256" key="10">
    <source>
        <dbReference type="SAM" id="MobiDB-lite"/>
    </source>
</evidence>
<dbReference type="CDD" id="cd00202">
    <property type="entry name" value="ZnF_GATA"/>
    <property type="match status" value="1"/>
</dbReference>
<dbReference type="AlphaFoldDB" id="A0AAN7H7J4"/>
<keyword evidence="3 9" id="KW-0863">Zinc-finger</keyword>
<keyword evidence="5" id="KW-0805">Transcription regulation</keyword>
<sequence>MAASAATSFMMATTGPLASMNPTMTEHDFRFPRRPDAASAHASAFAHSTNNISSTTTPKVPTTTTITSSSISALSGAPVEHIFLGKPSPVLNGSDIQMLQSSLFPPFERSVASGEQTLEQLQSQDPLAVQVWKFFKKTQASLPNQQRLENLTWRMMHSKLPKAAAKPQISRNISATAPSGIAQQLSRQPSEQLLSDADAMMLDDFINNESIGTPGSFSMTPTPEVPTQPEDKSAHSSSAAIPIKNRKESSAPMVPQSVPVAAHQKLHDEFGYLHRRPRKTSIDEAGTLTRKRPANFSPRMQAMNGNFGATGLQGDSNLREYSLEPPTGQNGLPRSSSQAAVPFPIDTFQMDTDPIISSAGPFQQNFSFSPATSPMVSQGQFPLFSGSTMTSSSLPGAGFYSPPGSTYQSAVSTPHPLGEGDNFNFFNSMDIRHRGAHPYRPGPSGLTNTLGTQFGYSGNNSMMFVATTGAEAASTFAIPGFNSHIDPTQVFQGDLHGRSPGASLGHDALFPFGNESDEEDGEVFADRNLPLPREFSSSGLDDSPFDSGSMQWDPSLPGSFSTQAARYPAGPPRKHVTIGGATTDFADGGSEWERGALARSQSQSFRSASNRQTKMPRTASTPGLANMVNPFNPHSQAGPNSPSGDLGLGSGFSSAAPSRPSSPAPPTAMHGSTTNLQAAAGNQGDNNAPTTCTNCFTQTTPLWRRNPEGHPLCNACGLFLKLHGVVRPLSLKTDVIKKRNRGTGSLVGASTRSKKHAASSSSGTTGPGVRKNSTLSITSNANNRPTQATTPPAAPNRAGSTHDNDSPASGPASGGNTAGSTPTSYAGSSNGIISGGKGVVTIAAAPPKNTPGPGAAAASLARTAPPSSKRQRRHSRGAADQQSTSIDVDSPESSTGSNDTARSVGSSSGFSSTHASTSNAGLGNFGMQRPTAPSAARPGNQSGAVTGSGSHEWEWLTMSL</sequence>
<feature type="compositionally biased region" description="Polar residues" evidence="10">
    <location>
        <begin position="613"/>
        <end position="623"/>
    </location>
</feature>
<feature type="region of interest" description="Disordered" evidence="10">
    <location>
        <begin position="277"/>
        <end position="339"/>
    </location>
</feature>
<dbReference type="PANTHER" id="PTHR10071:SF281">
    <property type="entry name" value="BOX A-BINDING FACTOR-RELATED"/>
    <property type="match status" value="1"/>
</dbReference>
<feature type="compositionally biased region" description="Polar residues" evidence="10">
    <location>
        <begin position="210"/>
        <end position="221"/>
    </location>
</feature>
<keyword evidence="13" id="KW-1185">Reference proteome</keyword>
<dbReference type="InterPro" id="IPR039355">
    <property type="entry name" value="Transcription_factor_GATA"/>
</dbReference>
<evidence type="ECO:0000256" key="6">
    <source>
        <dbReference type="ARBA" id="ARBA00023063"/>
    </source>
</evidence>
<feature type="non-terminal residue" evidence="12">
    <location>
        <position position="960"/>
    </location>
</feature>
<evidence type="ECO:0000256" key="8">
    <source>
        <dbReference type="ARBA" id="ARBA00023242"/>
    </source>
</evidence>
<dbReference type="SUPFAM" id="SSF57716">
    <property type="entry name" value="Glucocorticoid receptor-like (DNA-binding domain)"/>
    <property type="match status" value="1"/>
</dbReference>
<dbReference type="GO" id="GO:0045944">
    <property type="term" value="P:positive regulation of transcription by RNA polymerase II"/>
    <property type="evidence" value="ECO:0007669"/>
    <property type="project" value="TreeGrafter"/>
</dbReference>
<feature type="compositionally biased region" description="Low complexity" evidence="10">
    <location>
        <begin position="758"/>
        <end position="768"/>
    </location>
</feature>
<keyword evidence="4" id="KW-0862">Zinc</keyword>
<feature type="region of interest" description="Disordered" evidence="10">
    <location>
        <begin position="742"/>
        <end position="826"/>
    </location>
</feature>
<keyword evidence="8" id="KW-0539">Nucleus</keyword>
<dbReference type="EMBL" id="MU865295">
    <property type="protein sequence ID" value="KAK4231050.1"/>
    <property type="molecule type" value="Genomic_DNA"/>
</dbReference>
<dbReference type="Pfam" id="PF08550">
    <property type="entry name" value="GATA_AreA"/>
    <property type="match status" value="1"/>
</dbReference>
<evidence type="ECO:0000313" key="12">
    <source>
        <dbReference type="EMBL" id="KAK4231050.1"/>
    </source>
</evidence>
<evidence type="ECO:0000313" key="13">
    <source>
        <dbReference type="Proteomes" id="UP001301958"/>
    </source>
</evidence>
<feature type="region of interest" description="Disordered" evidence="10">
    <location>
        <begin position="210"/>
        <end position="238"/>
    </location>
</feature>
<evidence type="ECO:0000256" key="5">
    <source>
        <dbReference type="ARBA" id="ARBA00023015"/>
    </source>
</evidence>
<dbReference type="GO" id="GO:0000122">
    <property type="term" value="P:negative regulation of transcription by RNA polymerase II"/>
    <property type="evidence" value="ECO:0007669"/>
    <property type="project" value="TreeGrafter"/>
</dbReference>
<feature type="region of interest" description="Disordered" evidence="10">
    <location>
        <begin position="40"/>
        <end position="64"/>
    </location>
</feature>
<keyword evidence="7" id="KW-0804">Transcription</keyword>
<dbReference type="GO" id="GO:0008270">
    <property type="term" value="F:zinc ion binding"/>
    <property type="evidence" value="ECO:0007669"/>
    <property type="project" value="UniProtKB-KW"/>
</dbReference>
<feature type="region of interest" description="Disordered" evidence="10">
    <location>
        <begin position="532"/>
        <end position="551"/>
    </location>
</feature>
<dbReference type="GO" id="GO:0042128">
    <property type="term" value="P:nitrate assimilation"/>
    <property type="evidence" value="ECO:0007669"/>
    <property type="project" value="UniProtKB-KW"/>
</dbReference>
<evidence type="ECO:0000256" key="7">
    <source>
        <dbReference type="ARBA" id="ARBA00023163"/>
    </source>
</evidence>
<proteinExistence type="predicted"/>
<dbReference type="PANTHER" id="PTHR10071">
    <property type="entry name" value="TRANSCRIPTION FACTOR GATA FAMILY MEMBER"/>
    <property type="match status" value="1"/>
</dbReference>
<feature type="compositionally biased region" description="Low complexity" evidence="10">
    <location>
        <begin position="780"/>
        <end position="798"/>
    </location>
</feature>
<reference evidence="12" key="2">
    <citation type="submission" date="2023-05" db="EMBL/GenBank/DDBJ databases">
        <authorList>
            <consortium name="Lawrence Berkeley National Laboratory"/>
            <person name="Steindorff A."/>
            <person name="Hensen N."/>
            <person name="Bonometti L."/>
            <person name="Westerberg I."/>
            <person name="Brannstrom I.O."/>
            <person name="Guillou S."/>
            <person name="Cros-Aarteil S."/>
            <person name="Calhoun S."/>
            <person name="Haridas S."/>
            <person name="Kuo A."/>
            <person name="Mondo S."/>
            <person name="Pangilinan J."/>
            <person name="Riley R."/>
            <person name="Labutti K."/>
            <person name="Andreopoulos B."/>
            <person name="Lipzen A."/>
            <person name="Chen C."/>
            <person name="Yanf M."/>
            <person name="Daum C."/>
            <person name="Ng V."/>
            <person name="Clum A."/>
            <person name="Ohm R."/>
            <person name="Martin F."/>
            <person name="Silar P."/>
            <person name="Natvig D."/>
            <person name="Lalanne C."/>
            <person name="Gautier V."/>
            <person name="Ament-Velasquez S.L."/>
            <person name="Kruys A."/>
            <person name="Hutchinson M.I."/>
            <person name="Powell A.J."/>
            <person name="Barry K."/>
            <person name="Miller A.N."/>
            <person name="Grigoriev I.V."/>
            <person name="Debuchy R."/>
            <person name="Gladieux P."/>
            <person name="Thoren M.H."/>
            <person name="Johannesson H."/>
        </authorList>
    </citation>
    <scope>NUCLEOTIDE SEQUENCE</scope>
    <source>
        <strain evidence="12">CBS 990.96</strain>
    </source>
</reference>
<dbReference type="InterPro" id="IPR013088">
    <property type="entry name" value="Znf_NHR/GATA"/>
</dbReference>